<organism evidence="1 2">
    <name type="scientific">Elysia crispata</name>
    <name type="common">lettuce slug</name>
    <dbReference type="NCBI Taxonomy" id="231223"/>
    <lineage>
        <taxon>Eukaryota</taxon>
        <taxon>Metazoa</taxon>
        <taxon>Spiralia</taxon>
        <taxon>Lophotrochozoa</taxon>
        <taxon>Mollusca</taxon>
        <taxon>Gastropoda</taxon>
        <taxon>Heterobranchia</taxon>
        <taxon>Euthyneura</taxon>
        <taxon>Panpulmonata</taxon>
        <taxon>Sacoglossa</taxon>
        <taxon>Placobranchoidea</taxon>
        <taxon>Plakobranchidae</taxon>
        <taxon>Elysia</taxon>
    </lineage>
</organism>
<reference evidence="1" key="1">
    <citation type="journal article" date="2023" name="G3 (Bethesda)">
        <title>A reference genome for the long-term kleptoplast-retaining sea slug Elysia crispata morphotype clarki.</title>
        <authorList>
            <person name="Eastman K.E."/>
            <person name="Pendleton A.L."/>
            <person name="Shaikh M.A."/>
            <person name="Suttiyut T."/>
            <person name="Ogas R."/>
            <person name="Tomko P."/>
            <person name="Gavelis G."/>
            <person name="Widhalm J.R."/>
            <person name="Wisecaver J.H."/>
        </authorList>
    </citation>
    <scope>NUCLEOTIDE SEQUENCE</scope>
    <source>
        <strain evidence="1">ECLA1</strain>
    </source>
</reference>
<comment type="caution">
    <text evidence="1">The sequence shown here is derived from an EMBL/GenBank/DDBJ whole genome shotgun (WGS) entry which is preliminary data.</text>
</comment>
<sequence>MVFASEDRITNIMHLVEPLQNVQPQTYWPTKFGRVGQINLATFQYLSAGMIELVPDWLQQEPKSSFNYYLVGKLGCSVQFL</sequence>
<name>A0AAE1E471_9GAST</name>
<evidence type="ECO:0000313" key="1">
    <source>
        <dbReference type="EMBL" id="KAK3793397.1"/>
    </source>
</evidence>
<protein>
    <submittedName>
        <fullName evidence="1">Uncharacterized protein</fullName>
    </submittedName>
</protein>
<evidence type="ECO:0000313" key="2">
    <source>
        <dbReference type="Proteomes" id="UP001283361"/>
    </source>
</evidence>
<proteinExistence type="predicted"/>
<dbReference type="Proteomes" id="UP001283361">
    <property type="component" value="Unassembled WGS sequence"/>
</dbReference>
<gene>
    <name evidence="1" type="ORF">RRG08_039203</name>
</gene>
<dbReference type="AlphaFoldDB" id="A0AAE1E471"/>
<accession>A0AAE1E471</accession>
<keyword evidence="2" id="KW-1185">Reference proteome</keyword>
<dbReference type="EMBL" id="JAWDGP010001251">
    <property type="protein sequence ID" value="KAK3793397.1"/>
    <property type="molecule type" value="Genomic_DNA"/>
</dbReference>